<dbReference type="EMBL" id="JBHTLX010000023">
    <property type="protein sequence ID" value="MFD1250314.1"/>
    <property type="molecule type" value="Genomic_DNA"/>
</dbReference>
<dbReference type="Gene3D" id="3.90.76.10">
    <property type="entry name" value="Dipeptide-binding Protein, Domain 1"/>
    <property type="match status" value="1"/>
</dbReference>
<dbReference type="InterPro" id="IPR030678">
    <property type="entry name" value="Peptide/Ni-bd"/>
</dbReference>
<dbReference type="SUPFAM" id="SSF53850">
    <property type="entry name" value="Periplasmic binding protein-like II"/>
    <property type="match status" value="1"/>
</dbReference>
<keyword evidence="4" id="KW-0732">Signal</keyword>
<organism evidence="6 7">
    <name type="scientific">Nocardioides ginsengisoli</name>
    <dbReference type="NCBI Taxonomy" id="363868"/>
    <lineage>
        <taxon>Bacteria</taxon>
        <taxon>Bacillati</taxon>
        <taxon>Actinomycetota</taxon>
        <taxon>Actinomycetes</taxon>
        <taxon>Propionibacteriales</taxon>
        <taxon>Nocardioidaceae</taxon>
        <taxon>Nocardioides</taxon>
    </lineage>
</organism>
<comment type="subcellular location">
    <subcellularLocation>
        <location evidence="1">Cell envelope</location>
    </subcellularLocation>
</comment>
<name>A0ABW3W538_9ACTN</name>
<reference evidence="7" key="1">
    <citation type="journal article" date="2019" name="Int. J. Syst. Evol. Microbiol.">
        <title>The Global Catalogue of Microorganisms (GCM) 10K type strain sequencing project: providing services to taxonomists for standard genome sequencing and annotation.</title>
        <authorList>
            <consortium name="The Broad Institute Genomics Platform"/>
            <consortium name="The Broad Institute Genome Sequencing Center for Infectious Disease"/>
            <person name="Wu L."/>
            <person name="Ma J."/>
        </authorList>
    </citation>
    <scope>NUCLEOTIDE SEQUENCE [LARGE SCALE GENOMIC DNA]</scope>
    <source>
        <strain evidence="7">CCUG 52478</strain>
    </source>
</reference>
<sequence length="473" mass="50620">MTIGVTAELTTIDPLRVVQEVDVMALAMISGTLLRQSGGKPSPGLAERCEASPSGVQVRCQLRDGLKFSDGSPLDANDVVATFQRAMNDPANVNGGLVAPLRAVEAANPREVTFSLKRRTPSFMLALTEGALGVFPADRLDKPGFFTTPVSSGPYALTKNRGGEMTFVRNANYPTELQPVVRTVKFDAVVDTSTRLSQLNTGQLDLAYALPANLAAQVKSPGKAYATQQYGGIYLYVNNSSGPLGDPRVRKAMSAAIDRDEINKIAFLGKNKPLGGFLPSVMEGHDGEASVARNLDAAKELLQGTACENGCKLTAMQRAGYAPYDAITTVIQKNLADIGIDVAINTVDQATANTNEQNGNFQVEVGNLYDVVNSPELVMLNYGLSSAGGIRALFSDYRSDKMDELVRQVAAEDDPQKRAEILDEINRLFAEELPFIPLVDHATVWGSRVSPRLVAFTASGTFQVGTETKGPGE</sequence>
<comment type="caution">
    <text evidence="6">The sequence shown here is derived from an EMBL/GenBank/DDBJ whole genome shotgun (WGS) entry which is preliminary data.</text>
</comment>
<evidence type="ECO:0000256" key="2">
    <source>
        <dbReference type="ARBA" id="ARBA00005695"/>
    </source>
</evidence>
<dbReference type="Gene3D" id="3.40.190.10">
    <property type="entry name" value="Periplasmic binding protein-like II"/>
    <property type="match status" value="1"/>
</dbReference>
<evidence type="ECO:0000256" key="1">
    <source>
        <dbReference type="ARBA" id="ARBA00004196"/>
    </source>
</evidence>
<dbReference type="InterPro" id="IPR039424">
    <property type="entry name" value="SBP_5"/>
</dbReference>
<evidence type="ECO:0000313" key="7">
    <source>
        <dbReference type="Proteomes" id="UP001597229"/>
    </source>
</evidence>
<dbReference type="PANTHER" id="PTHR30290">
    <property type="entry name" value="PERIPLASMIC BINDING COMPONENT OF ABC TRANSPORTER"/>
    <property type="match status" value="1"/>
</dbReference>
<dbReference type="Pfam" id="PF00496">
    <property type="entry name" value="SBP_bac_5"/>
    <property type="match status" value="1"/>
</dbReference>
<evidence type="ECO:0000313" key="6">
    <source>
        <dbReference type="EMBL" id="MFD1250314.1"/>
    </source>
</evidence>
<gene>
    <name evidence="6" type="ORF">ACFQ3F_21145</name>
</gene>
<dbReference type="PANTHER" id="PTHR30290:SF10">
    <property type="entry name" value="PERIPLASMIC OLIGOPEPTIDE-BINDING PROTEIN-RELATED"/>
    <property type="match status" value="1"/>
</dbReference>
<evidence type="ECO:0000259" key="5">
    <source>
        <dbReference type="Pfam" id="PF00496"/>
    </source>
</evidence>
<dbReference type="RefSeq" id="WP_367919593.1">
    <property type="nucleotide sequence ID" value="NZ_BAABAC010000023.1"/>
</dbReference>
<dbReference type="Gene3D" id="3.10.105.10">
    <property type="entry name" value="Dipeptide-binding Protein, Domain 3"/>
    <property type="match status" value="1"/>
</dbReference>
<dbReference type="InterPro" id="IPR000914">
    <property type="entry name" value="SBP_5_dom"/>
</dbReference>
<accession>A0ABW3W538</accession>
<comment type="similarity">
    <text evidence="2">Belongs to the bacterial solute-binding protein 5 family.</text>
</comment>
<feature type="domain" description="Solute-binding protein family 5" evidence="5">
    <location>
        <begin position="40"/>
        <end position="385"/>
    </location>
</feature>
<protein>
    <submittedName>
        <fullName evidence="6">ABC transporter substrate-binding protein</fullName>
    </submittedName>
</protein>
<keyword evidence="7" id="KW-1185">Reference proteome</keyword>
<dbReference type="PIRSF" id="PIRSF002741">
    <property type="entry name" value="MppA"/>
    <property type="match status" value="1"/>
</dbReference>
<keyword evidence="3" id="KW-0813">Transport</keyword>
<dbReference type="CDD" id="cd00995">
    <property type="entry name" value="PBP2_NikA_DppA_OppA_like"/>
    <property type="match status" value="1"/>
</dbReference>
<dbReference type="Proteomes" id="UP001597229">
    <property type="component" value="Unassembled WGS sequence"/>
</dbReference>
<proteinExistence type="inferred from homology"/>
<evidence type="ECO:0000256" key="3">
    <source>
        <dbReference type="ARBA" id="ARBA00022448"/>
    </source>
</evidence>
<evidence type="ECO:0000256" key="4">
    <source>
        <dbReference type="ARBA" id="ARBA00022729"/>
    </source>
</evidence>